<reference evidence="1" key="1">
    <citation type="submission" date="2021-01" db="EMBL/GenBank/DDBJ databases">
        <title>Whole genome shotgun sequence of Actinoplanes capillaceus NBRC 16408.</title>
        <authorList>
            <person name="Komaki H."/>
            <person name="Tamura T."/>
        </authorList>
    </citation>
    <scope>NUCLEOTIDE SEQUENCE [LARGE SCALE GENOMIC DNA]</scope>
    <source>
        <strain evidence="1">NBRC 16408</strain>
    </source>
</reference>
<evidence type="ECO:0000313" key="1">
    <source>
        <dbReference type="EMBL" id="GID51164.1"/>
    </source>
</evidence>
<accession>A0ABQ3WY85</accession>
<proteinExistence type="predicted"/>
<dbReference type="EMBL" id="BOMF01000172">
    <property type="protein sequence ID" value="GID51164.1"/>
    <property type="molecule type" value="Genomic_DNA"/>
</dbReference>
<name>A0ABQ3WY85_9ACTN</name>
<protein>
    <submittedName>
        <fullName evidence="1">Uncharacterized protein</fullName>
    </submittedName>
</protein>
<dbReference type="RefSeq" id="WP_204301137.1">
    <property type="nucleotide sequence ID" value="NZ_BAAAGQ010000057.1"/>
</dbReference>
<comment type="caution">
    <text evidence="1">The sequence shown here is derived from an EMBL/GenBank/DDBJ whole genome shotgun (WGS) entry which is preliminary data.</text>
</comment>
<gene>
    <name evidence="1" type="ORF">Aca07nite_84390</name>
</gene>
<sequence>MTTPKTGLRVYSHTLLHQPPDPRRWRFGYLAAPAAKPGRIRVSRAVAEQICRDLAQLRTEALEDAMADAEFYEDALVETDAILPRLYLDGEHLVSDWRHVTGDSDTLRTTDPDPDGWYTITLGLAWRQVDADDCDTVRDDSTATSPTTAAYQAYVGLFTDPAMALLDLTGRAGIAVAYLDRGAIEADTRALTDDEWGRIAYQLDDYDQHVSNSVDVNATFRDRIFAAAGVEQHLDDDPDSTID</sequence>
<organism evidence="1">
    <name type="scientific">Actinoplanes campanulatus</name>
    <dbReference type="NCBI Taxonomy" id="113559"/>
    <lineage>
        <taxon>Bacteria</taxon>
        <taxon>Bacillati</taxon>
        <taxon>Actinomycetota</taxon>
        <taxon>Actinomycetes</taxon>
        <taxon>Micromonosporales</taxon>
        <taxon>Micromonosporaceae</taxon>
        <taxon>Actinoplanes</taxon>
    </lineage>
</organism>